<proteinExistence type="predicted"/>
<evidence type="ECO:0000256" key="1">
    <source>
        <dbReference type="SAM" id="Phobius"/>
    </source>
</evidence>
<feature type="transmembrane region" description="Helical" evidence="1">
    <location>
        <begin position="37"/>
        <end position="57"/>
    </location>
</feature>
<comment type="caution">
    <text evidence="2">The sequence shown here is derived from an EMBL/GenBank/DDBJ whole genome shotgun (WGS) entry which is preliminary data.</text>
</comment>
<feature type="transmembrane region" description="Helical" evidence="1">
    <location>
        <begin position="6"/>
        <end position="25"/>
    </location>
</feature>
<dbReference type="RefSeq" id="WP_066395019.1">
    <property type="nucleotide sequence ID" value="NZ_JAGIKZ010000001.1"/>
</dbReference>
<organism evidence="2 3">
    <name type="scientific">Cytobacillus eiseniae</name>
    <dbReference type="NCBI Taxonomy" id="762947"/>
    <lineage>
        <taxon>Bacteria</taxon>
        <taxon>Bacillati</taxon>
        <taxon>Bacillota</taxon>
        <taxon>Bacilli</taxon>
        <taxon>Bacillales</taxon>
        <taxon>Bacillaceae</taxon>
        <taxon>Cytobacillus</taxon>
    </lineage>
</organism>
<evidence type="ECO:0008006" key="4">
    <source>
        <dbReference type="Google" id="ProtNLM"/>
    </source>
</evidence>
<keyword evidence="3" id="KW-1185">Reference proteome</keyword>
<keyword evidence="1" id="KW-0472">Membrane</keyword>
<evidence type="ECO:0000313" key="3">
    <source>
        <dbReference type="Proteomes" id="UP001519293"/>
    </source>
</evidence>
<sequence length="74" mass="8500">MVRMTVAGIGGFILVFIESYIVMLMKSYHTIEFGGMAPFISVWAMNFFLLFSILTHLKLWYEEQQTAKGETSNL</sequence>
<protein>
    <recommendedName>
        <fullName evidence="4">Group-specific protein</fullName>
    </recommendedName>
</protein>
<accession>A0ABS4R9W6</accession>
<dbReference type="EMBL" id="JAGIKZ010000001">
    <property type="protein sequence ID" value="MBP2239479.1"/>
    <property type="molecule type" value="Genomic_DNA"/>
</dbReference>
<keyword evidence="1" id="KW-0812">Transmembrane</keyword>
<keyword evidence="1" id="KW-1133">Transmembrane helix</keyword>
<gene>
    <name evidence="2" type="ORF">J2Z40_000032</name>
</gene>
<reference evidence="2 3" key="1">
    <citation type="submission" date="2021-03" db="EMBL/GenBank/DDBJ databases">
        <title>Genomic Encyclopedia of Type Strains, Phase IV (KMG-IV): sequencing the most valuable type-strain genomes for metagenomic binning, comparative biology and taxonomic classification.</title>
        <authorList>
            <person name="Goeker M."/>
        </authorList>
    </citation>
    <scope>NUCLEOTIDE SEQUENCE [LARGE SCALE GENOMIC DNA]</scope>
    <source>
        <strain evidence="2 3">DSM 26675</strain>
    </source>
</reference>
<name>A0ABS4R9W6_9BACI</name>
<dbReference type="Proteomes" id="UP001519293">
    <property type="component" value="Unassembled WGS sequence"/>
</dbReference>
<evidence type="ECO:0000313" key="2">
    <source>
        <dbReference type="EMBL" id="MBP2239479.1"/>
    </source>
</evidence>